<evidence type="ECO:0000256" key="6">
    <source>
        <dbReference type="ARBA" id="ARBA00022705"/>
    </source>
</evidence>
<evidence type="ECO:0000256" key="11">
    <source>
        <dbReference type="ARBA" id="ARBA00023125"/>
    </source>
</evidence>
<comment type="catalytic activity">
    <reaction evidence="14 15">
        <text>DNA(n) + a 2'-deoxyribonucleoside 5'-triphosphate = DNA(n+1) + diphosphate</text>
        <dbReference type="Rhea" id="RHEA:22508"/>
        <dbReference type="Rhea" id="RHEA-COMP:17339"/>
        <dbReference type="Rhea" id="RHEA-COMP:17340"/>
        <dbReference type="ChEBI" id="CHEBI:33019"/>
        <dbReference type="ChEBI" id="CHEBI:61560"/>
        <dbReference type="ChEBI" id="CHEBI:173112"/>
        <dbReference type="EC" id="2.7.7.7"/>
    </reaction>
</comment>
<dbReference type="InterPro" id="IPR011149">
    <property type="entry name" value="Pol2_small_arc"/>
</dbReference>
<dbReference type="InterPro" id="IPR024826">
    <property type="entry name" value="DNA_pol_delta/II_ssu"/>
</dbReference>
<comment type="catalytic activity">
    <reaction evidence="1 15">
        <text>Exonucleolytic cleavage in the 3'- to 5'-direction to yield nucleoside 5'-phosphates.</text>
        <dbReference type="EC" id="3.1.11.1"/>
    </reaction>
</comment>
<dbReference type="PIRSF" id="PIRSF000803">
    <property type="entry name" value="Arc_Pol2_small"/>
    <property type="match status" value="1"/>
</dbReference>
<evidence type="ECO:0000256" key="5">
    <source>
        <dbReference type="ARBA" id="ARBA00022695"/>
    </source>
</evidence>
<keyword evidence="8 15" id="KW-0378">Hydrolase</keyword>
<dbReference type="EC" id="2.7.7.7" evidence="15"/>
<dbReference type="PANTHER" id="PTHR10416">
    <property type="entry name" value="DNA POLYMERASE DELTA SUBUNIT 2"/>
    <property type="match status" value="1"/>
</dbReference>
<comment type="caution">
    <text evidence="18">The sequence shown here is derived from an EMBL/GenBank/DDBJ whole genome shotgun (WGS) entry which is preliminary data.</text>
</comment>
<keyword evidence="7 15" id="KW-0540">Nuclease</keyword>
<evidence type="ECO:0000256" key="14">
    <source>
        <dbReference type="ARBA" id="ARBA00049244"/>
    </source>
</evidence>
<dbReference type="GO" id="GO:0042575">
    <property type="term" value="C:DNA polymerase complex"/>
    <property type="evidence" value="ECO:0007669"/>
    <property type="project" value="TreeGrafter"/>
</dbReference>
<evidence type="ECO:0000259" key="16">
    <source>
        <dbReference type="Pfam" id="PF04042"/>
    </source>
</evidence>
<gene>
    <name evidence="15" type="primary">polB</name>
    <name evidence="17" type="ORF">ENI32_06830</name>
    <name evidence="18" type="ORF">SBU_000349</name>
</gene>
<comment type="similarity">
    <text evidence="2 15">Belongs to the DNA polymerase delta/II small subunit family.</text>
</comment>
<dbReference type="Proteomes" id="UP000885936">
    <property type="component" value="Unassembled WGS sequence"/>
</dbReference>
<proteinExistence type="inferred from homology"/>
<dbReference type="EMBL" id="LYOR01000001">
    <property type="protein sequence ID" value="OFV67056.1"/>
    <property type="molecule type" value="Genomic_DNA"/>
</dbReference>
<dbReference type="InterPro" id="IPR007185">
    <property type="entry name" value="DNA_pol_a/d/e_bsu"/>
</dbReference>
<dbReference type="GO" id="GO:0008310">
    <property type="term" value="F:single-stranded DNA 3'-5' DNA exonuclease activity"/>
    <property type="evidence" value="ECO:0007669"/>
    <property type="project" value="UniProtKB-EC"/>
</dbReference>
<dbReference type="AlphaFoldDB" id="A0A1F2P8W3"/>
<keyword evidence="10 15" id="KW-0239">DNA-directed DNA polymerase</keyword>
<dbReference type="CDD" id="cd04490">
    <property type="entry name" value="PolII_SU_OBF"/>
    <property type="match status" value="1"/>
</dbReference>
<keyword evidence="11 15" id="KW-0238">DNA-binding</keyword>
<dbReference type="NCBIfam" id="NF003118">
    <property type="entry name" value="PRK04036.1-3"/>
    <property type="match status" value="1"/>
</dbReference>
<name>A0A1F2P8W3_9EURY</name>
<dbReference type="EMBL" id="DRIE01000110">
    <property type="protein sequence ID" value="HEC57573.1"/>
    <property type="molecule type" value="Genomic_DNA"/>
</dbReference>
<dbReference type="CDD" id="cd07386">
    <property type="entry name" value="MPP_DNA_pol_II_small_archeal_C"/>
    <property type="match status" value="1"/>
</dbReference>
<dbReference type="Pfam" id="PF04042">
    <property type="entry name" value="DNA_pol_E_B"/>
    <property type="match status" value="1"/>
</dbReference>
<evidence type="ECO:0000313" key="19">
    <source>
        <dbReference type="Proteomes" id="UP000185779"/>
    </source>
</evidence>
<dbReference type="HAMAP" id="MF_00325">
    <property type="entry name" value="DNApol_II_A_arch"/>
    <property type="match status" value="1"/>
</dbReference>
<evidence type="ECO:0000256" key="1">
    <source>
        <dbReference type="ARBA" id="ARBA00000563"/>
    </source>
</evidence>
<dbReference type="Proteomes" id="UP000185779">
    <property type="component" value="Unassembled WGS sequence"/>
</dbReference>
<dbReference type="STRING" id="1839936.SBU_000349"/>
<keyword evidence="5 15" id="KW-0548">Nucleotidyltransferase</keyword>
<evidence type="ECO:0000256" key="2">
    <source>
        <dbReference type="ARBA" id="ARBA00006035"/>
    </source>
</evidence>
<keyword evidence="4 15" id="KW-0808">Transferase</keyword>
<evidence type="ECO:0000256" key="13">
    <source>
        <dbReference type="ARBA" id="ARBA00024817"/>
    </source>
</evidence>
<comment type="function">
    <text evidence="13 15">Possesses two activities: a DNA synthesis (polymerase) and an exonucleolytic activity that degrades single-stranded DNA in the 3' to 5' direction. Has a template-primer preference which is characteristic of a replicative DNA polymerase.</text>
</comment>
<evidence type="ECO:0000256" key="7">
    <source>
        <dbReference type="ARBA" id="ARBA00022722"/>
    </source>
</evidence>
<reference evidence="17" key="2">
    <citation type="journal article" date="2020" name="mSystems">
        <title>Genome- and Community-Level Interaction Insights into Carbon Utilization and Element Cycling Functions of Hydrothermarchaeota in Hydrothermal Sediment.</title>
        <authorList>
            <person name="Zhou Z."/>
            <person name="Liu Y."/>
            <person name="Xu W."/>
            <person name="Pan J."/>
            <person name="Luo Z.H."/>
            <person name="Li M."/>
        </authorList>
    </citation>
    <scope>NUCLEOTIDE SEQUENCE [LARGE SCALE GENOMIC DNA]</scope>
    <source>
        <strain evidence="17">HyVt-386</strain>
    </source>
</reference>
<feature type="domain" description="DNA polymerase alpha/delta/epsilon subunit B" evidence="16">
    <location>
        <begin position="254"/>
        <end position="419"/>
    </location>
</feature>
<dbReference type="PANTHER" id="PTHR10416:SF0">
    <property type="entry name" value="DNA POLYMERASE DELTA SUBUNIT 2"/>
    <property type="match status" value="1"/>
</dbReference>
<dbReference type="GO" id="GO:0006271">
    <property type="term" value="P:DNA strand elongation involved in DNA replication"/>
    <property type="evidence" value="ECO:0007669"/>
    <property type="project" value="TreeGrafter"/>
</dbReference>
<reference evidence="18 19" key="1">
    <citation type="submission" date="2016-05" db="EMBL/GenBank/DDBJ databases">
        <title>Microbial consortia oxidize butane by reversing methanogenesis.</title>
        <authorList>
            <person name="Laso-Perez R."/>
            <person name="Richter M."/>
            <person name="Wegener G."/>
            <person name="Musat F."/>
        </authorList>
    </citation>
    <scope>NUCLEOTIDE SEQUENCE [LARGE SCALE GENOMIC DNA]</scope>
    <source>
        <strain evidence="18">BOX1</strain>
    </source>
</reference>
<keyword evidence="9 15" id="KW-0269">Exonuclease</keyword>
<keyword evidence="6 15" id="KW-0235">DNA replication</keyword>
<protein>
    <recommendedName>
        <fullName evidence="15">DNA polymerase II small subunit</fullName>
        <shortName evidence="15">Pol II</shortName>
        <ecNumber evidence="15">2.7.7.7</ecNumber>
    </recommendedName>
    <alternativeName>
        <fullName evidence="15">Exodeoxyribonuclease small subunit</fullName>
        <ecNumber evidence="15">3.1.11.1</ecNumber>
    </alternativeName>
</protein>
<evidence type="ECO:0000313" key="17">
    <source>
        <dbReference type="EMBL" id="HEC57573.1"/>
    </source>
</evidence>
<organism evidence="18 19">
    <name type="scientific">Candidatus Syntropharchaeum butanivorans</name>
    <dbReference type="NCBI Taxonomy" id="1839936"/>
    <lineage>
        <taxon>Archaea</taxon>
        <taxon>Methanobacteriati</taxon>
        <taxon>Methanobacteriota</taxon>
        <taxon>Stenosarchaea group</taxon>
        <taxon>Methanomicrobia</taxon>
        <taxon>Methanosarcinales</taxon>
        <taxon>ANME-2 cluster</taxon>
        <taxon>Candidatus Syntropharchaeum</taxon>
    </lineage>
</organism>
<dbReference type="PATRIC" id="fig|1839936.3.peg.352"/>
<evidence type="ECO:0000256" key="4">
    <source>
        <dbReference type="ARBA" id="ARBA00022679"/>
    </source>
</evidence>
<evidence type="ECO:0000256" key="9">
    <source>
        <dbReference type="ARBA" id="ARBA00022839"/>
    </source>
</evidence>
<comment type="subunit">
    <text evidence="3 15">Heterodimer of a large subunit and a small subunit.</text>
</comment>
<dbReference type="Gene3D" id="3.60.21.50">
    <property type="match status" value="1"/>
</dbReference>
<evidence type="ECO:0000256" key="15">
    <source>
        <dbReference type="HAMAP-Rule" id="MF_00325"/>
    </source>
</evidence>
<evidence type="ECO:0000256" key="10">
    <source>
        <dbReference type="ARBA" id="ARBA00022932"/>
    </source>
</evidence>
<sequence>MLETIVERFARLGYQLHPDAARILSEQAVGEDLIEEIISSIDESKVVICPSDLSPLFAGKKERKREKEGSFRVLMDASDLRIIAEGEEGFVRRFCDRFEKLSRILQGRLNARSIEGIKRIKRHDTGNIGVIGIVSEINRTQNGHTLLELEDMTGRLPVLLMKDKINENILLDEVIGVQGQLTKDGSLLVADRIIFPDVPSNFRPDYSKNGSFAVLISDIHAGNRTFLDGAWDRFIAWICGELGSEREVGLSERVRYLVIAGDIVDGIGVYPNQEEELEVPDLMEQYRMVAESLARIPERVKIIIAPGNHDAVRQADPQPRLPEKIQDLFKEHENTVFVSNPALIELEGVSILVYHGQSFDDLIMAIPGLTYDHPEDVMIEMLKRRHLSPIYGGKVPIVPSVIDSGVIEQIPDVLHCGHTHTVGVGRYRGVTVINAGAWQDQTEYQRKLNIKPTPGCAALLDLGRLDVNILRFH</sequence>
<dbReference type="GO" id="GO:0006308">
    <property type="term" value="P:DNA catabolic process"/>
    <property type="evidence" value="ECO:0007669"/>
    <property type="project" value="UniProtKB-UniRule"/>
</dbReference>
<dbReference type="GO" id="GO:0003677">
    <property type="term" value="F:DNA binding"/>
    <property type="evidence" value="ECO:0007669"/>
    <property type="project" value="UniProtKB-UniRule"/>
</dbReference>
<dbReference type="InterPro" id="IPR029052">
    <property type="entry name" value="Metallo-depent_PP-like"/>
</dbReference>
<evidence type="ECO:0000256" key="3">
    <source>
        <dbReference type="ARBA" id="ARBA00011315"/>
    </source>
</evidence>
<dbReference type="SUPFAM" id="SSF56300">
    <property type="entry name" value="Metallo-dependent phosphatases"/>
    <property type="match status" value="1"/>
</dbReference>
<keyword evidence="19" id="KW-1185">Reference proteome</keyword>
<evidence type="ECO:0000256" key="8">
    <source>
        <dbReference type="ARBA" id="ARBA00022801"/>
    </source>
</evidence>
<evidence type="ECO:0000313" key="18">
    <source>
        <dbReference type="EMBL" id="OFV67056.1"/>
    </source>
</evidence>
<evidence type="ECO:0000256" key="12">
    <source>
        <dbReference type="ARBA" id="ARBA00023268"/>
    </source>
</evidence>
<keyword evidence="12 15" id="KW-0511">Multifunctional enzyme</keyword>
<dbReference type="EC" id="3.1.11.1" evidence="15"/>
<accession>A0A1F2P8W3</accession>
<dbReference type="GO" id="GO:0003887">
    <property type="term" value="F:DNA-directed DNA polymerase activity"/>
    <property type="evidence" value="ECO:0007669"/>
    <property type="project" value="UniProtKB-UniRule"/>
</dbReference>